<reference evidence="1 2" key="1">
    <citation type="journal article" date="2016" name="Environ. Microbiol.">
        <title>New Methyloceanibacter diversity from North Sea sediments includes methanotroph containing solely the soluble methane monooxygenase.</title>
        <authorList>
            <person name="Vekeman B."/>
            <person name="Kerckhof F.M."/>
            <person name="Cremers G."/>
            <person name="de Vos P."/>
            <person name="Vandamme P."/>
            <person name="Boon N."/>
            <person name="Op den Camp H.J."/>
            <person name="Heylen K."/>
        </authorList>
    </citation>
    <scope>NUCLEOTIDE SEQUENCE [LARGE SCALE GENOMIC DNA]</scope>
    <source>
        <strain evidence="1 2">R-67175</strain>
    </source>
</reference>
<gene>
    <name evidence="1" type="ORF">AUC69_12425</name>
</gene>
<dbReference type="AlphaFoldDB" id="A0A1E3VV31"/>
<accession>A0A1E3VV31</accession>
<name>A0A1E3VV31_9HYPH</name>
<evidence type="ECO:0000313" key="1">
    <source>
        <dbReference type="EMBL" id="ODR97410.1"/>
    </source>
</evidence>
<sequence>MESSSTKEYGSREGFGPLLGKAKSAVWGGLKRSLLWPLIEACTKYGEDSAHAAINQKIEAALTNPPADWTPEQQVFLAHALKHVDLLPEHALYVFMGRLLTNRQLGMLNALIEDADLGFDEVREYYRFAVAVYLATRASRSMRSPNSMPGLRASICALGSSTSF</sequence>
<protein>
    <submittedName>
        <fullName evidence="1">Uncharacterized protein</fullName>
    </submittedName>
</protein>
<proteinExistence type="predicted"/>
<comment type="caution">
    <text evidence="1">The sequence shown here is derived from an EMBL/GenBank/DDBJ whole genome shotgun (WGS) entry which is preliminary data.</text>
</comment>
<dbReference type="STRING" id="1774969.AUC69_12425"/>
<organism evidence="1 2">
    <name type="scientific">Methyloceanibacter superfactus</name>
    <dbReference type="NCBI Taxonomy" id="1774969"/>
    <lineage>
        <taxon>Bacteria</taxon>
        <taxon>Pseudomonadati</taxon>
        <taxon>Pseudomonadota</taxon>
        <taxon>Alphaproteobacteria</taxon>
        <taxon>Hyphomicrobiales</taxon>
        <taxon>Hyphomicrobiaceae</taxon>
        <taxon>Methyloceanibacter</taxon>
    </lineage>
</organism>
<dbReference type="EMBL" id="LPWF01000026">
    <property type="protein sequence ID" value="ODR97410.1"/>
    <property type="molecule type" value="Genomic_DNA"/>
</dbReference>
<keyword evidence="2" id="KW-1185">Reference proteome</keyword>
<evidence type="ECO:0000313" key="2">
    <source>
        <dbReference type="Proteomes" id="UP000094472"/>
    </source>
</evidence>
<dbReference type="Proteomes" id="UP000094472">
    <property type="component" value="Unassembled WGS sequence"/>
</dbReference>